<dbReference type="InterPro" id="IPR057684">
    <property type="entry name" value="DUF7924"/>
</dbReference>
<sequence>MTRRTGHDESLSIHGEAESFSAPTRIYTIAANASGPSIPNSMTSVSQIGCQEQPGLRLMAEDGAVPGETKGDNAEAQTILEEQPSSHSELKCLVEGVDEVWCNARPLTGPAPKLDYCVGFNRSAFTAQQLQKLQPLISNASSEAKSDCMATSRMLFPFLASEVKRGREALDEADNKNAHSLTIALRDVVQIFQLAGGESEVRRQILGFSFSHDNQNVRIYGHYAEVDGTNIQHYRHDIRKCNIYNIADHNAYPSAMDAGLHQAALFSCRRFTDGSY</sequence>
<evidence type="ECO:0000259" key="1">
    <source>
        <dbReference type="Pfam" id="PF25545"/>
    </source>
</evidence>
<proteinExistence type="predicted"/>
<organism evidence="2 3">
    <name type="scientific">Drechmeria coniospora</name>
    <name type="common">Nematophagous fungus</name>
    <name type="synonym">Meria coniospora</name>
    <dbReference type="NCBI Taxonomy" id="98403"/>
    <lineage>
        <taxon>Eukaryota</taxon>
        <taxon>Fungi</taxon>
        <taxon>Dikarya</taxon>
        <taxon>Ascomycota</taxon>
        <taxon>Pezizomycotina</taxon>
        <taxon>Sordariomycetes</taxon>
        <taxon>Hypocreomycetidae</taxon>
        <taxon>Hypocreales</taxon>
        <taxon>Ophiocordycipitaceae</taxon>
        <taxon>Drechmeria</taxon>
    </lineage>
</organism>
<dbReference type="PANTHER" id="PTHR42470:SF2">
    <property type="match status" value="1"/>
</dbReference>
<accession>A0A151GPT0</accession>
<reference evidence="2 3" key="1">
    <citation type="journal article" date="2016" name="Sci. Rep.">
        <title>Insights into Adaptations to a Near-Obligate Nematode Endoparasitic Lifestyle from the Finished Genome of Drechmeria coniospora.</title>
        <authorList>
            <person name="Zhang L."/>
            <person name="Zhou Z."/>
            <person name="Guo Q."/>
            <person name="Fokkens L."/>
            <person name="Miskei M."/>
            <person name="Pocsi I."/>
            <person name="Zhang W."/>
            <person name="Chen M."/>
            <person name="Wang L."/>
            <person name="Sun Y."/>
            <person name="Donzelli B.G."/>
            <person name="Gibson D.M."/>
            <person name="Nelson D.R."/>
            <person name="Luo J.G."/>
            <person name="Rep M."/>
            <person name="Liu H."/>
            <person name="Yang S."/>
            <person name="Wang J."/>
            <person name="Krasnoff S.B."/>
            <person name="Xu Y."/>
            <person name="Molnar I."/>
            <person name="Lin M."/>
        </authorList>
    </citation>
    <scope>NUCLEOTIDE SEQUENCE [LARGE SCALE GENOMIC DNA]</scope>
    <source>
        <strain evidence="2 3">ARSEF 6962</strain>
    </source>
</reference>
<dbReference type="InParanoid" id="A0A151GPT0"/>
<dbReference type="PANTHER" id="PTHR42470">
    <property type="entry name" value="VAST DOMAIN-CONTAINING PROTEIN"/>
    <property type="match status" value="1"/>
</dbReference>
<name>A0A151GPT0_DRECN</name>
<evidence type="ECO:0000313" key="3">
    <source>
        <dbReference type="Proteomes" id="UP000076580"/>
    </source>
</evidence>
<dbReference type="GeneID" id="63712898"/>
<comment type="caution">
    <text evidence="2">The sequence shown here is derived from an EMBL/GenBank/DDBJ whole genome shotgun (WGS) entry which is preliminary data.</text>
</comment>
<dbReference type="AlphaFoldDB" id="A0A151GPT0"/>
<dbReference type="STRING" id="98403.A0A151GPT0"/>
<gene>
    <name evidence="2" type="ORF">DCS_00255</name>
</gene>
<evidence type="ECO:0000313" key="2">
    <source>
        <dbReference type="EMBL" id="KYK59125.1"/>
    </source>
</evidence>
<dbReference type="RefSeq" id="XP_040658477.1">
    <property type="nucleotide sequence ID" value="XM_040797594.1"/>
</dbReference>
<dbReference type="EMBL" id="LAYC01000001">
    <property type="protein sequence ID" value="KYK59125.1"/>
    <property type="molecule type" value="Genomic_DNA"/>
</dbReference>
<feature type="domain" description="DUF7924" evidence="1">
    <location>
        <begin position="86"/>
        <end position="245"/>
    </location>
</feature>
<dbReference type="Proteomes" id="UP000076580">
    <property type="component" value="Chromosome 01"/>
</dbReference>
<dbReference type="Pfam" id="PF25545">
    <property type="entry name" value="DUF7924"/>
    <property type="match status" value="1"/>
</dbReference>
<protein>
    <recommendedName>
        <fullName evidence="1">DUF7924 domain-containing protein</fullName>
    </recommendedName>
</protein>
<keyword evidence="3" id="KW-1185">Reference proteome</keyword>